<name>A0A4R3NXK8_9HYPH</name>
<dbReference type="EMBL" id="SMAR01000001">
    <property type="protein sequence ID" value="TCT44987.1"/>
    <property type="molecule type" value="Genomic_DNA"/>
</dbReference>
<protein>
    <submittedName>
        <fullName evidence="5">GntR family phosphonate transport system transcriptional regulator</fullName>
    </submittedName>
</protein>
<dbReference type="Pfam" id="PF07702">
    <property type="entry name" value="UTRA"/>
    <property type="match status" value="1"/>
</dbReference>
<dbReference type="GO" id="GO:0045892">
    <property type="term" value="P:negative regulation of DNA-templated transcription"/>
    <property type="evidence" value="ECO:0007669"/>
    <property type="project" value="TreeGrafter"/>
</dbReference>
<comment type="caution">
    <text evidence="5">The sequence shown here is derived from an EMBL/GenBank/DDBJ whole genome shotgun (WGS) entry which is preliminary data.</text>
</comment>
<keyword evidence="2" id="KW-0238">DNA-binding</keyword>
<dbReference type="InterPro" id="IPR028978">
    <property type="entry name" value="Chorismate_lyase_/UTRA_dom_sf"/>
</dbReference>
<dbReference type="InterPro" id="IPR012702">
    <property type="entry name" value="CP_lyase_PhnF"/>
</dbReference>
<dbReference type="PROSITE" id="PS50949">
    <property type="entry name" value="HTH_GNTR"/>
    <property type="match status" value="1"/>
</dbReference>
<evidence type="ECO:0000256" key="1">
    <source>
        <dbReference type="ARBA" id="ARBA00023015"/>
    </source>
</evidence>
<gene>
    <name evidence="5" type="ORF">EDC90_1001125</name>
</gene>
<dbReference type="GO" id="GO:0003677">
    <property type="term" value="F:DNA binding"/>
    <property type="evidence" value="ECO:0007669"/>
    <property type="project" value="UniProtKB-KW"/>
</dbReference>
<dbReference type="RefSeq" id="WP_132307456.1">
    <property type="nucleotide sequence ID" value="NZ_SMAR01000001.1"/>
</dbReference>
<dbReference type="PRINTS" id="PR00035">
    <property type="entry name" value="HTHGNTR"/>
</dbReference>
<dbReference type="GO" id="GO:0003700">
    <property type="term" value="F:DNA-binding transcription factor activity"/>
    <property type="evidence" value="ECO:0007669"/>
    <property type="project" value="InterPro"/>
</dbReference>
<dbReference type="PANTHER" id="PTHR44846">
    <property type="entry name" value="MANNOSYL-D-GLYCERATE TRANSPORT/METABOLISM SYSTEM REPRESSOR MNGR-RELATED"/>
    <property type="match status" value="1"/>
</dbReference>
<reference evidence="5 6" key="1">
    <citation type="submission" date="2019-03" db="EMBL/GenBank/DDBJ databases">
        <title>Freshwater and sediment microbial communities from various areas in North America, analyzing microbe dynamics in response to fracking.</title>
        <authorList>
            <person name="Lamendella R."/>
        </authorList>
    </citation>
    <scope>NUCLEOTIDE SEQUENCE [LARGE SCALE GENOMIC DNA]</scope>
    <source>
        <strain evidence="5 6">175.2</strain>
    </source>
</reference>
<dbReference type="InterPro" id="IPR011663">
    <property type="entry name" value="UTRA"/>
</dbReference>
<evidence type="ECO:0000259" key="4">
    <source>
        <dbReference type="PROSITE" id="PS50949"/>
    </source>
</evidence>
<keyword evidence="3" id="KW-0804">Transcription</keyword>
<dbReference type="Gene3D" id="1.10.10.10">
    <property type="entry name" value="Winged helix-like DNA-binding domain superfamily/Winged helix DNA-binding domain"/>
    <property type="match status" value="1"/>
</dbReference>
<dbReference type="Gene3D" id="3.40.1410.10">
    <property type="entry name" value="Chorismate lyase-like"/>
    <property type="match status" value="1"/>
</dbReference>
<sequence length="251" mass="27525">MNGRTDGGDGLVRINGVALWRQIADRIRQSIGNHEYDETGMIPPETELAERFGVNRHTVRAAVAALSREGVLRSERGRGTFVVRQELYSFPISRRTRFSEGLGEQARVFDGDLLETCEEPASAKLAERLGLEAGARVIRVETVRRADGVALSRSSSWFPSERFAGISEAFLATRSVTAAFRKLGLHDYVRKHTDVTASHAMPDDCKALGLSPGAIVLIARSLNTDLDGVPVQYAVTRFAADRVRISIDSEA</sequence>
<dbReference type="CDD" id="cd07377">
    <property type="entry name" value="WHTH_GntR"/>
    <property type="match status" value="1"/>
</dbReference>
<dbReference type="InterPro" id="IPR000524">
    <property type="entry name" value="Tscrpt_reg_HTH_GntR"/>
</dbReference>
<dbReference type="Proteomes" id="UP000295097">
    <property type="component" value="Unassembled WGS sequence"/>
</dbReference>
<dbReference type="OrthoDB" id="9800645at2"/>
<proteinExistence type="predicted"/>
<dbReference type="InterPro" id="IPR050679">
    <property type="entry name" value="Bact_HTH_transcr_reg"/>
</dbReference>
<evidence type="ECO:0000313" key="5">
    <source>
        <dbReference type="EMBL" id="TCT44987.1"/>
    </source>
</evidence>
<keyword evidence="6" id="KW-1185">Reference proteome</keyword>
<dbReference type="AlphaFoldDB" id="A0A4R3NXK8"/>
<dbReference type="SUPFAM" id="SSF64288">
    <property type="entry name" value="Chorismate lyase-like"/>
    <property type="match status" value="1"/>
</dbReference>
<keyword evidence="1" id="KW-0805">Transcription regulation</keyword>
<accession>A0A4R3NXK8</accession>
<dbReference type="Pfam" id="PF00392">
    <property type="entry name" value="GntR"/>
    <property type="match status" value="1"/>
</dbReference>
<dbReference type="SMART" id="SM00866">
    <property type="entry name" value="UTRA"/>
    <property type="match status" value="1"/>
</dbReference>
<organism evidence="5 6">
    <name type="scientific">Martelella mediterranea</name>
    <dbReference type="NCBI Taxonomy" id="293089"/>
    <lineage>
        <taxon>Bacteria</taxon>
        <taxon>Pseudomonadati</taxon>
        <taxon>Pseudomonadota</taxon>
        <taxon>Alphaproteobacteria</taxon>
        <taxon>Hyphomicrobiales</taxon>
        <taxon>Aurantimonadaceae</taxon>
        <taxon>Martelella</taxon>
    </lineage>
</organism>
<evidence type="ECO:0000313" key="6">
    <source>
        <dbReference type="Proteomes" id="UP000295097"/>
    </source>
</evidence>
<dbReference type="SMART" id="SM00345">
    <property type="entry name" value="HTH_GNTR"/>
    <property type="match status" value="1"/>
</dbReference>
<dbReference type="NCBIfam" id="TIGR02325">
    <property type="entry name" value="C_P_lyase_phnF"/>
    <property type="match status" value="1"/>
</dbReference>
<evidence type="ECO:0000256" key="2">
    <source>
        <dbReference type="ARBA" id="ARBA00023125"/>
    </source>
</evidence>
<feature type="domain" description="HTH gntR-type" evidence="4">
    <location>
        <begin position="17"/>
        <end position="85"/>
    </location>
</feature>
<dbReference type="InterPro" id="IPR036388">
    <property type="entry name" value="WH-like_DNA-bd_sf"/>
</dbReference>
<dbReference type="PANTHER" id="PTHR44846:SF1">
    <property type="entry name" value="MANNOSYL-D-GLYCERATE TRANSPORT_METABOLISM SYSTEM REPRESSOR MNGR-RELATED"/>
    <property type="match status" value="1"/>
</dbReference>
<dbReference type="InterPro" id="IPR036390">
    <property type="entry name" value="WH_DNA-bd_sf"/>
</dbReference>
<dbReference type="SUPFAM" id="SSF46785">
    <property type="entry name" value="Winged helix' DNA-binding domain"/>
    <property type="match status" value="1"/>
</dbReference>
<evidence type="ECO:0000256" key="3">
    <source>
        <dbReference type="ARBA" id="ARBA00023163"/>
    </source>
</evidence>